<feature type="transmembrane region" description="Helical" evidence="1">
    <location>
        <begin position="65"/>
        <end position="84"/>
    </location>
</feature>
<evidence type="ECO:0000313" key="2">
    <source>
        <dbReference type="EMBL" id="CAE0321288.1"/>
    </source>
</evidence>
<keyword evidence="1" id="KW-0812">Transmembrane</keyword>
<reference evidence="2" key="1">
    <citation type="submission" date="2021-01" db="EMBL/GenBank/DDBJ databases">
        <authorList>
            <person name="Corre E."/>
            <person name="Pelletier E."/>
            <person name="Niang G."/>
            <person name="Scheremetjew M."/>
            <person name="Finn R."/>
            <person name="Kale V."/>
            <person name="Holt S."/>
            <person name="Cochrane G."/>
            <person name="Meng A."/>
            <person name="Brown T."/>
            <person name="Cohen L."/>
        </authorList>
    </citation>
    <scope>NUCLEOTIDE SEQUENCE</scope>
    <source>
        <strain evidence="2">S3</strain>
    </source>
</reference>
<keyword evidence="1" id="KW-1133">Transmembrane helix</keyword>
<protein>
    <submittedName>
        <fullName evidence="2">Uncharacterized protein</fullName>
    </submittedName>
</protein>
<sequence length="112" mass="12657">MVFQDYELISTKRVNAQRRGSYVFFNHMFNATGGYNTLFFGGIFGYAFISRLTMAGTVLPAVTKYAMALPTAVIGLCVGTLAFGDFKETLHLLKNVGTYRREFKHYQQDIYG</sequence>
<name>A0A7S3MUG2_9SPIT</name>
<accession>A0A7S3MUG2</accession>
<organism evidence="2">
    <name type="scientific">Strombidium inclinatum</name>
    <dbReference type="NCBI Taxonomy" id="197538"/>
    <lineage>
        <taxon>Eukaryota</taxon>
        <taxon>Sar</taxon>
        <taxon>Alveolata</taxon>
        <taxon>Ciliophora</taxon>
        <taxon>Intramacronucleata</taxon>
        <taxon>Spirotrichea</taxon>
        <taxon>Oligotrichia</taxon>
        <taxon>Strombidiidae</taxon>
        <taxon>Strombidium</taxon>
    </lineage>
</organism>
<keyword evidence="1" id="KW-0472">Membrane</keyword>
<evidence type="ECO:0000256" key="1">
    <source>
        <dbReference type="SAM" id="Phobius"/>
    </source>
</evidence>
<feature type="transmembrane region" description="Helical" evidence="1">
    <location>
        <begin position="38"/>
        <end position="59"/>
    </location>
</feature>
<dbReference type="AlphaFoldDB" id="A0A7S3MUG2"/>
<dbReference type="EMBL" id="HBIH01004359">
    <property type="protein sequence ID" value="CAE0321288.1"/>
    <property type="molecule type" value="Transcribed_RNA"/>
</dbReference>
<proteinExistence type="predicted"/>
<gene>
    <name evidence="2" type="ORF">SINC0208_LOCUS1869</name>
</gene>